<dbReference type="SUPFAM" id="SSF57716">
    <property type="entry name" value="Glucocorticoid receptor-like (DNA-binding domain)"/>
    <property type="match status" value="1"/>
</dbReference>
<dbReference type="Proteomes" id="UP000192596">
    <property type="component" value="Unassembled WGS sequence"/>
</dbReference>
<organism evidence="6 7">
    <name type="scientific">Cryoendolithus antarcticus</name>
    <dbReference type="NCBI Taxonomy" id="1507870"/>
    <lineage>
        <taxon>Eukaryota</taxon>
        <taxon>Fungi</taxon>
        <taxon>Dikarya</taxon>
        <taxon>Ascomycota</taxon>
        <taxon>Pezizomycotina</taxon>
        <taxon>Dothideomycetes</taxon>
        <taxon>Dothideomycetidae</taxon>
        <taxon>Cladosporiales</taxon>
        <taxon>Cladosporiaceae</taxon>
        <taxon>Cryoendolithus</taxon>
    </lineage>
</organism>
<feature type="region of interest" description="Disordered" evidence="2">
    <location>
        <begin position="1129"/>
        <end position="1255"/>
    </location>
</feature>
<feature type="transmembrane region" description="Helical" evidence="3">
    <location>
        <begin position="1658"/>
        <end position="1678"/>
    </location>
</feature>
<dbReference type="GO" id="GO:0006355">
    <property type="term" value="P:regulation of DNA-templated transcription"/>
    <property type="evidence" value="ECO:0007669"/>
    <property type="project" value="InterPro"/>
</dbReference>
<evidence type="ECO:0000256" key="1">
    <source>
        <dbReference type="PROSITE-ProRule" id="PRU00094"/>
    </source>
</evidence>
<dbReference type="InterPro" id="IPR013088">
    <property type="entry name" value="Znf_NHR/GATA"/>
</dbReference>
<feature type="region of interest" description="Disordered" evidence="2">
    <location>
        <begin position="1455"/>
        <end position="1525"/>
    </location>
</feature>
<feature type="region of interest" description="Disordered" evidence="2">
    <location>
        <begin position="1064"/>
        <end position="1084"/>
    </location>
</feature>
<dbReference type="GO" id="GO:0008270">
    <property type="term" value="F:zinc ion binding"/>
    <property type="evidence" value="ECO:0007669"/>
    <property type="project" value="UniProtKB-KW"/>
</dbReference>
<keyword evidence="1" id="KW-0479">Metal-binding</keyword>
<feature type="compositionally biased region" description="Polar residues" evidence="2">
    <location>
        <begin position="68"/>
        <end position="82"/>
    </location>
</feature>
<feature type="domain" description="GATA-type" evidence="4">
    <location>
        <begin position="998"/>
        <end position="1052"/>
    </location>
</feature>
<dbReference type="STRING" id="1507870.A0A1V8TN49"/>
<evidence type="ECO:0008006" key="8">
    <source>
        <dbReference type="Google" id="ProtNLM"/>
    </source>
</evidence>
<dbReference type="InterPro" id="IPR030379">
    <property type="entry name" value="G_SEPTIN_dom"/>
</dbReference>
<feature type="compositionally biased region" description="Polar residues" evidence="2">
    <location>
        <begin position="1072"/>
        <end position="1084"/>
    </location>
</feature>
<dbReference type="CDD" id="cd00202">
    <property type="entry name" value="ZnF_GATA"/>
    <property type="match status" value="1"/>
</dbReference>
<reference evidence="7" key="1">
    <citation type="submission" date="2017-03" db="EMBL/GenBank/DDBJ databases">
        <title>Genomes of endolithic fungi from Antarctica.</title>
        <authorList>
            <person name="Coleine C."/>
            <person name="Masonjones S."/>
            <person name="Stajich J.E."/>
        </authorList>
    </citation>
    <scope>NUCLEOTIDE SEQUENCE [LARGE SCALE GENOMIC DNA]</scope>
    <source>
        <strain evidence="7">CCFEE 5527</strain>
    </source>
</reference>
<keyword evidence="1" id="KW-0863">Zinc-finger</keyword>
<feature type="compositionally biased region" description="Basic and acidic residues" evidence="2">
    <location>
        <begin position="39"/>
        <end position="49"/>
    </location>
</feature>
<dbReference type="SMART" id="SM00401">
    <property type="entry name" value="ZnF_GATA"/>
    <property type="match status" value="1"/>
</dbReference>
<feature type="transmembrane region" description="Helical" evidence="3">
    <location>
        <begin position="1959"/>
        <end position="1980"/>
    </location>
</feature>
<feature type="compositionally biased region" description="Polar residues" evidence="2">
    <location>
        <begin position="171"/>
        <end position="183"/>
    </location>
</feature>
<dbReference type="Gene3D" id="3.40.50.300">
    <property type="entry name" value="P-loop containing nucleotide triphosphate hydrolases"/>
    <property type="match status" value="1"/>
</dbReference>
<feature type="region of interest" description="Disordered" evidence="2">
    <location>
        <begin position="1"/>
        <end position="235"/>
    </location>
</feature>
<evidence type="ECO:0000313" key="7">
    <source>
        <dbReference type="Proteomes" id="UP000192596"/>
    </source>
</evidence>
<dbReference type="PROSITE" id="PS51719">
    <property type="entry name" value="G_SEPTIN"/>
    <property type="match status" value="1"/>
</dbReference>
<dbReference type="OrthoDB" id="4150765at2759"/>
<dbReference type="PROSITE" id="PS50114">
    <property type="entry name" value="GATA_ZN_FINGER_2"/>
    <property type="match status" value="1"/>
</dbReference>
<feature type="compositionally biased region" description="Polar residues" evidence="2">
    <location>
        <begin position="196"/>
        <end position="205"/>
    </location>
</feature>
<keyword evidence="3" id="KW-1133">Transmembrane helix</keyword>
<feature type="region of interest" description="Disordered" evidence="2">
    <location>
        <begin position="853"/>
        <end position="883"/>
    </location>
</feature>
<feature type="compositionally biased region" description="Polar residues" evidence="2">
    <location>
        <begin position="138"/>
        <end position="156"/>
    </location>
</feature>
<feature type="compositionally biased region" description="Polar residues" evidence="2">
    <location>
        <begin position="1151"/>
        <end position="1174"/>
    </location>
</feature>
<feature type="region of interest" description="Disordered" evidence="2">
    <location>
        <begin position="1333"/>
        <end position="1356"/>
    </location>
</feature>
<feature type="compositionally biased region" description="Polar residues" evidence="2">
    <location>
        <begin position="1475"/>
        <end position="1490"/>
    </location>
</feature>
<dbReference type="GO" id="GO:0043565">
    <property type="term" value="F:sequence-specific DNA binding"/>
    <property type="evidence" value="ECO:0007669"/>
    <property type="project" value="InterPro"/>
</dbReference>
<proteinExistence type="predicted"/>
<dbReference type="InParanoid" id="A0A1V8TN49"/>
<feature type="compositionally biased region" description="Polar residues" evidence="2">
    <location>
        <begin position="1132"/>
        <end position="1141"/>
    </location>
</feature>
<evidence type="ECO:0000259" key="4">
    <source>
        <dbReference type="PROSITE" id="PS50114"/>
    </source>
</evidence>
<dbReference type="EMBL" id="NAJO01000004">
    <property type="protein sequence ID" value="OQO12724.1"/>
    <property type="molecule type" value="Genomic_DNA"/>
</dbReference>
<feature type="compositionally biased region" description="Low complexity" evidence="2">
    <location>
        <begin position="22"/>
        <end position="36"/>
    </location>
</feature>
<comment type="caution">
    <text evidence="6">The sequence shown here is derived from an EMBL/GenBank/DDBJ whole genome shotgun (WGS) entry which is preliminary data.</text>
</comment>
<evidence type="ECO:0000259" key="5">
    <source>
        <dbReference type="PROSITE" id="PS51719"/>
    </source>
</evidence>
<feature type="domain" description="Septin-type G" evidence="5">
    <location>
        <begin position="268"/>
        <end position="573"/>
    </location>
</feature>
<feature type="compositionally biased region" description="Basic and acidic residues" evidence="2">
    <location>
        <begin position="1346"/>
        <end position="1355"/>
    </location>
</feature>
<feature type="region of interest" description="Disordered" evidence="2">
    <location>
        <begin position="308"/>
        <end position="328"/>
    </location>
</feature>
<evidence type="ECO:0000313" key="6">
    <source>
        <dbReference type="EMBL" id="OQO12724.1"/>
    </source>
</evidence>
<feature type="compositionally biased region" description="Polar residues" evidence="2">
    <location>
        <begin position="91"/>
        <end position="117"/>
    </location>
</feature>
<gene>
    <name evidence="6" type="ORF">B0A48_02188</name>
</gene>
<dbReference type="Gene3D" id="3.30.50.10">
    <property type="entry name" value="Erythroid Transcription Factor GATA-1, subunit A"/>
    <property type="match status" value="1"/>
</dbReference>
<dbReference type="GO" id="GO:0005525">
    <property type="term" value="F:GTP binding"/>
    <property type="evidence" value="ECO:0007669"/>
    <property type="project" value="InterPro"/>
</dbReference>
<keyword evidence="7" id="KW-1185">Reference proteome</keyword>
<accession>A0A1V8TN49</accession>
<name>A0A1V8TN49_9PEZI</name>
<dbReference type="InterPro" id="IPR000679">
    <property type="entry name" value="Znf_GATA"/>
</dbReference>
<dbReference type="SUPFAM" id="SSF52540">
    <property type="entry name" value="P-loop containing nucleoside triphosphate hydrolases"/>
    <property type="match status" value="1"/>
</dbReference>
<keyword evidence="1" id="KW-0862">Zinc</keyword>
<feature type="compositionally biased region" description="Polar residues" evidence="2">
    <location>
        <begin position="1774"/>
        <end position="1792"/>
    </location>
</feature>
<feature type="region of interest" description="Disordered" evidence="2">
    <location>
        <begin position="678"/>
        <end position="721"/>
    </location>
</feature>
<feature type="transmembrane region" description="Helical" evidence="3">
    <location>
        <begin position="1986"/>
        <end position="2009"/>
    </location>
</feature>
<sequence>MSAPSPQKDRTLRAKKVVAPQPGVVGTTSSGPTTFFLRSEADMDKAELRRGRKTSRGSEQAPKLDVSPSPTASKVNDSTYGVQSLEDAMSGSVNTYGTSSTLSRVDSNNSDPSTSLASRKRKAGNPVHPSILAAGNRIISSEHPSNQASTSGSPISLRSAESPFRTHLRRASNSSINLMSQPLTPLRLSPHPESAMPSTPRSASMKSFRLSDEEASVASETQSQAVQSSNEDEDELAVLPVSNEADPQLVMPSLTLPSRRPFTDRGRHMGRLKVMVVGPSGSGKTSLIKSIFRTCEDIVHIDPVTESVSITSDPKSGKTAHEATSGINEIQASTRPYPLWWSDMESSRSLWRRKSFGEGILERNLCFIDTPGVDSSEMADRISREVENLLLENAGIDTLSDNQLLGLFSGDGGSYVDAVLYPTKSDLEPISESEHALLRKLASLTNLIPLLGRADVSDGDLERRRKSVRSTLSEANIDWYSIVDIVPEMAGFQIFESAPQHSRLEPFAVSSALSEDSETMDASLLMASDYLEPLAPSDLRYFIDRFLSPGNIARMRHLSAKKFLQWRKQHLSKHVDLKKQTLLLSPQLTSTSALSSPLVTNTGSLLDDPSKVLVPYTTSSYYRSVSPSTSHNSNAPAPNATTLALASHNTQTEPYRQVRLAKWAQDLQRSLLHDRRRYGNLLPPKSEGDWDATTGASPDVESGDEKALTTMTSPSRPPRGKLGGEIAVLDPLGVLAFSQSFSRRGLMALQVMGGLGEWFGMGAGVQGAWFEVAGQGLPPVVERGPVSATKFRGPHHEEQRLSEVLATLEAPTMLRSASNEYQSLSGEGDQTSDGSNIDTTLSARIKLSDRVDDPVAEWPRSPVDKERKQRLDAATPWDFGDGDSDRINHDAGQDLEQVAIPSLGDSHIDGHEMERAQMDAVTKDQSTMNVFQRAQMYLDLEAEMSRNDPEARARLEASMQRMPSNPTLSEEVAQETHTLPSIVRQANSADPLARPDTENVSTTCSNCSTQVTPLRGYDPGRRPLCNDCGLFLNMHGAARPVDFGTVVQNLNRVSGIKMLDDFSPSSGPLAEQSVQIGDSASQHHALTCTSNPRIEIEHEGQSQTGEMQEPAGLTEAQREMLEDNVLRAATVDESQSPSVESSTKHLDDLGSQDTLPTRNSQGPPDNDTRPSSSRLLLLAGLKTPPNVAPRSPRSASLALPSSHVPAVPFTRPYEPYSTANLPTTALEKAKSGRQSKKRDHSAAAASDQATESSQPVYPKVHRDFISVETLRFYAVPYEDDASNTGYIIMLREMDQHEVEILLRHTARMKWLNEESPRGQDIIANRVSGDARPVTSKYHTQRPHAHGPVEGDRAPERASSVPLPRLVFSSGNLQDNVPGLQNSQAQTAPLRAQVGYMEDRRKSYGRNEPDYDSSADSSALDTRISPVFGPSTLVSDDLPHVNATTTAMMQLSAVEPADSRLAAPETARKRHVHQETGVQDTNAESVKSHTGTEVPGPDLQLDRDPPGAQDLSQDPLVDGEPLDDLDQRSLSTMSESLWGLAAEKQSDVTRRPTAGEITENISSQPLYHGSGGHAANHLSMQTRPYLDPLITVNPSDTSLHVEMRWSRFVASDLAFVRWKYPELSRMTIMHRLELLTDVVTAMSVVLIALDFGYHLMAKIHLALPLATIPFGLASAIFLLTRTSYFLENAFETIMPEPPLMAKMTRIRWRCACGRLLYDDFREIKPGAMRVLQRSLDHKRSHGASHGASGDPLSTVWRSVRDALLPHAGGKRPQLPQHNQQATPITQGSGTSVKAPSAPTDPPQFLLLCVPFKRHATKLAHVPTPEPVSDIEFFRLLRQRYTSLRGRFRRFFSLRTLAELRFVHFEVFRNDLADVRTYDVIPPDTQKDKYIYDPMPAEFVPPIGKNQLRHLYDHPEDADDQSVCFTRVPRKLHERLVAAPTVGSSEGWGICFIEGISWPKVCGFGLVGVLLSAAFGVLWTVLKDDIQGGFGVASFMLGVLALSVGALQGALEM</sequence>
<feature type="compositionally biased region" description="Low complexity" evidence="2">
    <location>
        <begin position="1188"/>
        <end position="1202"/>
    </location>
</feature>
<dbReference type="InterPro" id="IPR027417">
    <property type="entry name" value="P-loop_NTPase"/>
</dbReference>
<protein>
    <recommendedName>
        <fullName evidence="8">GATA-type domain-containing protein</fullName>
    </recommendedName>
</protein>
<evidence type="ECO:0000256" key="3">
    <source>
        <dbReference type="SAM" id="Phobius"/>
    </source>
</evidence>
<feature type="compositionally biased region" description="Basic and acidic residues" evidence="2">
    <location>
        <begin position="862"/>
        <end position="871"/>
    </location>
</feature>
<keyword evidence="3" id="KW-0812">Transmembrane</keyword>
<feature type="transmembrane region" description="Helical" evidence="3">
    <location>
        <begin position="1633"/>
        <end position="1652"/>
    </location>
</feature>
<feature type="compositionally biased region" description="Polar residues" evidence="2">
    <location>
        <begin position="218"/>
        <end position="229"/>
    </location>
</feature>
<keyword evidence="3" id="KW-0472">Membrane</keyword>
<evidence type="ECO:0000256" key="2">
    <source>
        <dbReference type="SAM" id="MobiDB-lite"/>
    </source>
</evidence>
<feature type="region of interest" description="Disordered" evidence="2">
    <location>
        <begin position="1766"/>
        <end position="1796"/>
    </location>
</feature>